<evidence type="ECO:0000313" key="1">
    <source>
        <dbReference type="EMBL" id="QRD06864.1"/>
    </source>
</evidence>
<evidence type="ECO:0000313" key="2">
    <source>
        <dbReference type="Proteomes" id="UP000663193"/>
    </source>
</evidence>
<sequence>MAETGGCRVGPTANDTGDIEYVMQGTKCFIMTMPLFMSHVQVICHTTCSVINIRPFPGRALASSHPLVLRLPNYSNMHPKTPVQCSCR</sequence>
<organism evidence="1 2">
    <name type="scientific">Phaeosphaeria nodorum (strain SN15 / ATCC MYA-4574 / FGSC 10173)</name>
    <name type="common">Glume blotch fungus</name>
    <name type="synonym">Parastagonospora nodorum</name>
    <dbReference type="NCBI Taxonomy" id="321614"/>
    <lineage>
        <taxon>Eukaryota</taxon>
        <taxon>Fungi</taxon>
        <taxon>Dikarya</taxon>
        <taxon>Ascomycota</taxon>
        <taxon>Pezizomycotina</taxon>
        <taxon>Dothideomycetes</taxon>
        <taxon>Pleosporomycetidae</taxon>
        <taxon>Pleosporales</taxon>
        <taxon>Pleosporineae</taxon>
        <taxon>Phaeosphaeriaceae</taxon>
        <taxon>Parastagonospora</taxon>
    </lineage>
</organism>
<dbReference type="EMBL" id="CP069043">
    <property type="protein sequence ID" value="QRD06864.1"/>
    <property type="molecule type" value="Genomic_DNA"/>
</dbReference>
<protein>
    <submittedName>
        <fullName evidence="1">Uncharacterized protein</fullName>
    </submittedName>
</protein>
<proteinExistence type="predicted"/>
<name>A0A7U2IBK8_PHANO</name>
<keyword evidence="2" id="KW-1185">Reference proteome</keyword>
<dbReference type="AlphaFoldDB" id="A0A7U2IBK8"/>
<reference evidence="2" key="1">
    <citation type="journal article" date="2021" name="BMC Genomics">
        <title>Chromosome-level genome assembly and manually-curated proteome of model necrotroph Parastagonospora nodorum Sn15 reveals a genome-wide trove of candidate effector homologs, and redundancy of virulence-related functions within an accessory chromosome.</title>
        <authorList>
            <person name="Bertazzoni S."/>
            <person name="Jones D.A.B."/>
            <person name="Phan H.T."/>
            <person name="Tan K.-C."/>
            <person name="Hane J.K."/>
        </authorList>
    </citation>
    <scope>NUCLEOTIDE SEQUENCE [LARGE SCALE GENOMIC DNA]</scope>
    <source>
        <strain evidence="2">SN15 / ATCC MYA-4574 / FGSC 10173)</strain>
    </source>
</reference>
<accession>A0A7U2IBK8</accession>
<gene>
    <name evidence="1" type="ORF">JI435_127240</name>
</gene>
<dbReference type="VEuPathDB" id="FungiDB:JI435_127240"/>
<dbReference type="Proteomes" id="UP000663193">
    <property type="component" value="Chromosome 21"/>
</dbReference>